<accession>A0A2M7JAF9</accession>
<comment type="caution">
    <text evidence="2">The sequence shown here is derived from an EMBL/GenBank/DDBJ whole genome shotgun (WGS) entry which is preliminary data.</text>
</comment>
<dbReference type="EMBL" id="PFIC01000217">
    <property type="protein sequence ID" value="PIX16387.1"/>
    <property type="molecule type" value="Genomic_DNA"/>
</dbReference>
<proteinExistence type="predicted"/>
<name>A0A2M7JAF9_9BACT</name>
<evidence type="ECO:0000259" key="1">
    <source>
        <dbReference type="Pfam" id="PF22296"/>
    </source>
</evidence>
<feature type="domain" description="bAvd-like" evidence="1">
    <location>
        <begin position="13"/>
        <end position="111"/>
    </location>
</feature>
<gene>
    <name evidence="2" type="ORF">COZ71_07810</name>
</gene>
<dbReference type="AlphaFoldDB" id="A0A2M7JAF9"/>
<dbReference type="InterPro" id="IPR012657">
    <property type="entry name" value="23S_rRNA-intervening_sequence"/>
</dbReference>
<reference evidence="3" key="1">
    <citation type="submission" date="2017-09" db="EMBL/GenBank/DDBJ databases">
        <title>Depth-based differentiation of microbial function through sediment-hosted aquifers and enrichment of novel symbionts in the deep terrestrial subsurface.</title>
        <authorList>
            <person name="Probst A.J."/>
            <person name="Ladd B."/>
            <person name="Jarett J.K."/>
            <person name="Geller-Mcgrath D.E."/>
            <person name="Sieber C.M.K."/>
            <person name="Emerson J.B."/>
            <person name="Anantharaman K."/>
            <person name="Thomas B.C."/>
            <person name="Malmstrom R."/>
            <person name="Stieglmeier M."/>
            <person name="Klingl A."/>
            <person name="Woyke T."/>
            <person name="Ryan C.M."/>
            <person name="Banfield J.F."/>
        </authorList>
    </citation>
    <scope>NUCLEOTIDE SEQUENCE [LARGE SCALE GENOMIC DNA]</scope>
</reference>
<dbReference type="InterPro" id="IPR036583">
    <property type="entry name" value="23S_rRNA_IVS_sf"/>
</dbReference>
<dbReference type="NCBIfam" id="TIGR02436">
    <property type="entry name" value="four helix bundle protein"/>
    <property type="match status" value="1"/>
</dbReference>
<dbReference type="CDD" id="cd16376">
    <property type="entry name" value="Avd_like"/>
    <property type="match status" value="1"/>
</dbReference>
<dbReference type="Gene3D" id="1.20.1440.60">
    <property type="entry name" value="23S rRNA-intervening sequence"/>
    <property type="match status" value="1"/>
</dbReference>
<dbReference type="Pfam" id="PF22296">
    <property type="entry name" value="bAvd"/>
    <property type="match status" value="1"/>
</dbReference>
<sequence>MNNLDDMPLYISMYKLLKYLYLLVRNFRKEYKYTLGQTILECAWDVLDEIISANTVPNNEKSAIILSASASFDRLKSRLRMAHELKLIAHKQYAHIISQNEEIGKMLSGWYAWAQKQKSV</sequence>
<dbReference type="InterPro" id="IPR055360">
    <property type="entry name" value="bAvd"/>
</dbReference>
<protein>
    <recommendedName>
        <fullName evidence="1">bAvd-like domain-containing protein</fullName>
    </recommendedName>
</protein>
<organism evidence="2 3">
    <name type="scientific">Candidatus Desantisbacteria bacterium CG_4_8_14_3_um_filter_40_12</name>
    <dbReference type="NCBI Taxonomy" id="1974545"/>
    <lineage>
        <taxon>Bacteria</taxon>
        <taxon>Candidatus Desantisiibacteriota</taxon>
    </lineage>
</organism>
<evidence type="ECO:0000313" key="3">
    <source>
        <dbReference type="Proteomes" id="UP000229297"/>
    </source>
</evidence>
<dbReference type="Proteomes" id="UP000229297">
    <property type="component" value="Unassembled WGS sequence"/>
</dbReference>
<evidence type="ECO:0000313" key="2">
    <source>
        <dbReference type="EMBL" id="PIX16387.1"/>
    </source>
</evidence>
<dbReference type="SUPFAM" id="SSF158446">
    <property type="entry name" value="IVS-encoded protein-like"/>
    <property type="match status" value="1"/>
</dbReference>